<dbReference type="Gene3D" id="3.10.20.310">
    <property type="entry name" value="membrane protein fhac"/>
    <property type="match status" value="1"/>
</dbReference>
<organism evidence="11 12">
    <name type="scientific">Celerinatantimonas yamalensis</name>
    <dbReference type="NCBI Taxonomy" id="559956"/>
    <lineage>
        <taxon>Bacteria</taxon>
        <taxon>Pseudomonadati</taxon>
        <taxon>Pseudomonadota</taxon>
        <taxon>Gammaproteobacteria</taxon>
        <taxon>Celerinatantimonadaceae</taxon>
        <taxon>Celerinatantimonas</taxon>
    </lineage>
</organism>
<evidence type="ECO:0000256" key="8">
    <source>
        <dbReference type="ARBA" id="ARBA00023306"/>
    </source>
</evidence>
<keyword evidence="12" id="KW-1185">Reference proteome</keyword>
<dbReference type="InterPro" id="IPR005548">
    <property type="entry name" value="Cell_div_FtsQ/DivIB_C"/>
</dbReference>
<gene>
    <name evidence="9" type="primary">ftsQ</name>
    <name evidence="11" type="ORF">ABUE30_06980</name>
</gene>
<keyword evidence="6 9" id="KW-1133">Transmembrane helix</keyword>
<dbReference type="InterPro" id="IPR045335">
    <property type="entry name" value="FtsQ_C_sf"/>
</dbReference>
<evidence type="ECO:0000259" key="10">
    <source>
        <dbReference type="PROSITE" id="PS51779"/>
    </source>
</evidence>
<keyword evidence="8 9" id="KW-0131">Cell cycle</keyword>
<dbReference type="InterPro" id="IPR013685">
    <property type="entry name" value="POTRA_FtsQ_type"/>
</dbReference>
<proteinExistence type="inferred from homology"/>
<feature type="transmembrane region" description="Helical" evidence="9">
    <location>
        <begin position="26"/>
        <end position="48"/>
    </location>
</feature>
<evidence type="ECO:0000313" key="12">
    <source>
        <dbReference type="Proteomes" id="UP001629953"/>
    </source>
</evidence>
<dbReference type="PANTHER" id="PTHR35851">
    <property type="entry name" value="CELL DIVISION PROTEIN FTSQ"/>
    <property type="match status" value="1"/>
</dbReference>
<feature type="domain" description="POTRA" evidence="10">
    <location>
        <begin position="57"/>
        <end position="127"/>
    </location>
</feature>
<keyword evidence="3 9" id="KW-0997">Cell inner membrane</keyword>
<dbReference type="HAMAP" id="MF_00911">
    <property type="entry name" value="FtsQ_subfam"/>
    <property type="match status" value="1"/>
</dbReference>
<dbReference type="Pfam" id="PF03799">
    <property type="entry name" value="FtsQ_DivIB_C"/>
    <property type="match status" value="1"/>
</dbReference>
<sequence length="259" mass="29469">MRLAGLIRSKRLRLPVLVNGQVDKCYIAGMAFFLAVVLGLSAVCLKIYNQLSNSQLVPMTSILISGSRHYVNDSDLQRALQQVRHSGNFFTLDVNKVQKALLALPWVKTVSVRKQWPNKLRLYLQEYQPVAFWNNAALLNPQGTIFDAPTDRLDKPLVHLYGPDDCAAEVLEAYKQMQEMLKTLQIGITSVTLDARHSWSLTLTNGIEVRIGQRDRIKRLQRFISLYNQLHPEKMAYADLRYSNGLAIGWKQQQDSTAK</sequence>
<comment type="subunit">
    <text evidence="9">Part of a complex composed of FtsB, FtsL and FtsQ.</text>
</comment>
<evidence type="ECO:0000256" key="5">
    <source>
        <dbReference type="ARBA" id="ARBA00022692"/>
    </source>
</evidence>
<comment type="similarity">
    <text evidence="9">Belongs to the FtsQ/DivIB family. FtsQ subfamily.</text>
</comment>
<name>A0ABW9G566_9GAMM</name>
<keyword evidence="4 9" id="KW-0132">Cell division</keyword>
<dbReference type="Proteomes" id="UP001629953">
    <property type="component" value="Unassembled WGS sequence"/>
</dbReference>
<evidence type="ECO:0000256" key="9">
    <source>
        <dbReference type="HAMAP-Rule" id="MF_00911"/>
    </source>
</evidence>
<evidence type="ECO:0000256" key="1">
    <source>
        <dbReference type="ARBA" id="ARBA00004370"/>
    </source>
</evidence>
<dbReference type="EMBL" id="JBEQCT010000002">
    <property type="protein sequence ID" value="MFM2484811.1"/>
    <property type="molecule type" value="Genomic_DNA"/>
</dbReference>
<reference evidence="11 12" key="1">
    <citation type="journal article" date="2013" name="Int. J. Syst. Evol. Microbiol.">
        <title>Celerinatantimonas yamalensis sp. nov., a cold-adapted diazotrophic bacterium from a cold permafrost brine.</title>
        <authorList>
            <person name="Shcherbakova V."/>
            <person name="Chuvilskaya N."/>
            <person name="Rivkina E."/>
            <person name="Demidov N."/>
            <person name="Uchaeva V."/>
            <person name="Suetin S."/>
            <person name="Suzina N."/>
            <person name="Gilichinsky D."/>
        </authorList>
    </citation>
    <scope>NUCLEOTIDE SEQUENCE [LARGE SCALE GENOMIC DNA]</scope>
    <source>
        <strain evidence="11 12">C7</strain>
    </source>
</reference>
<dbReference type="RefSeq" id="WP_408623000.1">
    <property type="nucleotide sequence ID" value="NZ_JBEQCT010000002.1"/>
</dbReference>
<keyword evidence="2 9" id="KW-1003">Cell membrane</keyword>
<protein>
    <recommendedName>
        <fullName evidence="9">Cell division protein FtsQ</fullName>
    </recommendedName>
</protein>
<dbReference type="PANTHER" id="PTHR35851:SF1">
    <property type="entry name" value="CELL DIVISION PROTEIN FTSQ"/>
    <property type="match status" value="1"/>
</dbReference>
<evidence type="ECO:0000256" key="2">
    <source>
        <dbReference type="ARBA" id="ARBA00022475"/>
    </source>
</evidence>
<dbReference type="PROSITE" id="PS51779">
    <property type="entry name" value="POTRA"/>
    <property type="match status" value="1"/>
</dbReference>
<dbReference type="GO" id="GO:0051301">
    <property type="term" value="P:cell division"/>
    <property type="evidence" value="ECO:0007669"/>
    <property type="project" value="UniProtKB-KW"/>
</dbReference>
<accession>A0ABW9G566</accession>
<comment type="subcellular location">
    <subcellularLocation>
        <location evidence="9">Cell inner membrane</location>
        <topology evidence="9">Single-pass type II membrane protein</topology>
    </subcellularLocation>
    <subcellularLocation>
        <location evidence="1">Membrane</location>
    </subcellularLocation>
    <text evidence="9">Localizes to the division septum.</text>
</comment>
<keyword evidence="5 9" id="KW-0812">Transmembrane</keyword>
<comment type="function">
    <text evidence="9">Essential cell division protein. May link together the upstream cell division proteins, which are predominantly cytoplasmic, with the downstream cell division proteins, which are predominantly periplasmic. May control correct divisome assembly.</text>
</comment>
<evidence type="ECO:0000256" key="6">
    <source>
        <dbReference type="ARBA" id="ARBA00022989"/>
    </source>
</evidence>
<dbReference type="InterPro" id="IPR034746">
    <property type="entry name" value="POTRA"/>
</dbReference>
<comment type="caution">
    <text evidence="11">The sequence shown here is derived from an EMBL/GenBank/DDBJ whole genome shotgun (WGS) entry which is preliminary data.</text>
</comment>
<evidence type="ECO:0000256" key="4">
    <source>
        <dbReference type="ARBA" id="ARBA00022618"/>
    </source>
</evidence>
<evidence type="ECO:0000256" key="3">
    <source>
        <dbReference type="ARBA" id="ARBA00022519"/>
    </source>
</evidence>
<evidence type="ECO:0000256" key="7">
    <source>
        <dbReference type="ARBA" id="ARBA00023136"/>
    </source>
</evidence>
<evidence type="ECO:0000313" key="11">
    <source>
        <dbReference type="EMBL" id="MFM2484811.1"/>
    </source>
</evidence>
<keyword evidence="7 9" id="KW-0472">Membrane</keyword>
<dbReference type="Gene3D" id="3.40.50.11690">
    <property type="entry name" value="Cell division protein FtsQ/DivIB"/>
    <property type="match status" value="1"/>
</dbReference>
<dbReference type="Pfam" id="PF08478">
    <property type="entry name" value="POTRA_1"/>
    <property type="match status" value="1"/>
</dbReference>
<dbReference type="InterPro" id="IPR026579">
    <property type="entry name" value="FtsQ"/>
</dbReference>